<dbReference type="NCBIfam" id="TIGR00208">
    <property type="entry name" value="fliS"/>
    <property type="match status" value="1"/>
</dbReference>
<dbReference type="Pfam" id="PF02561">
    <property type="entry name" value="FliS"/>
    <property type="match status" value="1"/>
</dbReference>
<dbReference type="AlphaFoldDB" id="A0A1F2URA6"/>
<evidence type="ECO:0000256" key="4">
    <source>
        <dbReference type="ARBA" id="ARBA00022795"/>
    </source>
</evidence>
<evidence type="ECO:0000256" key="2">
    <source>
        <dbReference type="ARBA" id="ARBA00008787"/>
    </source>
</evidence>
<organism evidence="6 7">
    <name type="scientific">Candidatus Aquicultor primus</name>
    <dbReference type="NCBI Taxonomy" id="1797195"/>
    <lineage>
        <taxon>Bacteria</taxon>
        <taxon>Bacillati</taxon>
        <taxon>Actinomycetota</taxon>
        <taxon>Candidatus Aquicultoria</taxon>
        <taxon>Candidatus Aquicultorales</taxon>
        <taxon>Candidatus Aquicultoraceae</taxon>
        <taxon>Candidatus Aquicultor</taxon>
    </lineage>
</organism>
<protein>
    <submittedName>
        <fullName evidence="6">Flagellar export chaperone FliS</fullName>
    </submittedName>
</protein>
<evidence type="ECO:0000313" key="7">
    <source>
        <dbReference type="Proteomes" id="UP000178086"/>
    </source>
</evidence>
<dbReference type="GO" id="GO:0005829">
    <property type="term" value="C:cytosol"/>
    <property type="evidence" value="ECO:0007669"/>
    <property type="project" value="UniProtKB-SubCell"/>
</dbReference>
<keyword evidence="6" id="KW-0969">Cilium</keyword>
<keyword evidence="3" id="KW-0963">Cytoplasm</keyword>
<evidence type="ECO:0000256" key="1">
    <source>
        <dbReference type="ARBA" id="ARBA00004514"/>
    </source>
</evidence>
<dbReference type="GO" id="GO:0071973">
    <property type="term" value="P:bacterial-type flagellum-dependent cell motility"/>
    <property type="evidence" value="ECO:0007669"/>
    <property type="project" value="TreeGrafter"/>
</dbReference>
<evidence type="ECO:0000256" key="3">
    <source>
        <dbReference type="ARBA" id="ARBA00022490"/>
    </source>
</evidence>
<dbReference type="GO" id="GO:0044780">
    <property type="term" value="P:bacterial-type flagellum assembly"/>
    <property type="evidence" value="ECO:0007669"/>
    <property type="project" value="InterPro"/>
</dbReference>
<evidence type="ECO:0000256" key="5">
    <source>
        <dbReference type="ARBA" id="ARBA00023186"/>
    </source>
</evidence>
<proteinExistence type="inferred from homology"/>
<dbReference type="SUPFAM" id="SSF101116">
    <property type="entry name" value="Flagellar export chaperone FliS"/>
    <property type="match status" value="1"/>
</dbReference>
<reference evidence="6 7" key="1">
    <citation type="journal article" date="2016" name="Nat. Commun.">
        <title>Thousands of microbial genomes shed light on interconnected biogeochemical processes in an aquifer system.</title>
        <authorList>
            <person name="Anantharaman K."/>
            <person name="Brown C.T."/>
            <person name="Hug L.A."/>
            <person name="Sharon I."/>
            <person name="Castelle C.J."/>
            <person name="Probst A.J."/>
            <person name="Thomas B.C."/>
            <person name="Singh A."/>
            <person name="Wilkins M.J."/>
            <person name="Karaoz U."/>
            <person name="Brodie E.L."/>
            <person name="Williams K.H."/>
            <person name="Hubbard S.S."/>
            <person name="Banfield J.F."/>
        </authorList>
    </citation>
    <scope>NUCLEOTIDE SEQUENCE [LARGE SCALE GENOMIC DNA]</scope>
</reference>
<dbReference type="InterPro" id="IPR036584">
    <property type="entry name" value="FliS_sf"/>
</dbReference>
<dbReference type="Proteomes" id="UP000178086">
    <property type="component" value="Unassembled WGS sequence"/>
</dbReference>
<dbReference type="PIRSF" id="PIRSF039090">
    <property type="entry name" value="Flis"/>
    <property type="match status" value="1"/>
</dbReference>
<keyword evidence="4" id="KW-1005">Bacterial flagellum biogenesis</keyword>
<dbReference type="EMBL" id="MELI01000062">
    <property type="protein sequence ID" value="OFW33666.1"/>
    <property type="molecule type" value="Genomic_DNA"/>
</dbReference>
<keyword evidence="5" id="KW-0143">Chaperone</keyword>
<name>A0A1F2URA6_9ACTN</name>
<dbReference type="PANTHER" id="PTHR34773:SF1">
    <property type="entry name" value="FLAGELLAR SECRETION CHAPERONE FLIS"/>
    <property type="match status" value="1"/>
</dbReference>
<dbReference type="Gene3D" id="1.20.120.340">
    <property type="entry name" value="Flagellar protein FliS"/>
    <property type="match status" value="1"/>
</dbReference>
<keyword evidence="6" id="KW-0282">Flagellum</keyword>
<keyword evidence="6" id="KW-0966">Cell projection</keyword>
<sequence length="123" mass="13876">MPNTAYAQNAYTHAMVNTSTTPLDLIILLYDGAIGFLNKALLSMKDNNVSQKTQYISRAMAIVEELLASLDHEASGEIAENLQSLYLYMQKELTIANITNDVAKIRQIESLLKELRTAWREIR</sequence>
<dbReference type="InterPro" id="IPR003713">
    <property type="entry name" value="FliS"/>
</dbReference>
<accession>A0A1F2URA6</accession>
<comment type="similarity">
    <text evidence="2">Belongs to the FliS family.</text>
</comment>
<dbReference type="PANTHER" id="PTHR34773">
    <property type="entry name" value="FLAGELLAR SECRETION CHAPERONE FLIS"/>
    <property type="match status" value="1"/>
</dbReference>
<evidence type="ECO:0000313" key="6">
    <source>
        <dbReference type="EMBL" id="OFW33666.1"/>
    </source>
</evidence>
<gene>
    <name evidence="6" type="ORF">A2074_02415</name>
</gene>
<comment type="caution">
    <text evidence="6">The sequence shown here is derived from an EMBL/GenBank/DDBJ whole genome shotgun (WGS) entry which is preliminary data.</text>
</comment>
<dbReference type="CDD" id="cd16098">
    <property type="entry name" value="FliS"/>
    <property type="match status" value="1"/>
</dbReference>
<comment type="subcellular location">
    <subcellularLocation>
        <location evidence="1">Cytoplasm</location>
        <location evidence="1">Cytosol</location>
    </subcellularLocation>
</comment>